<dbReference type="Proteomes" id="UP000006844">
    <property type="component" value="Chromosome"/>
</dbReference>
<dbReference type="Pfam" id="PF14498">
    <property type="entry name" value="Glyco_hyd_65N_2"/>
    <property type="match status" value="1"/>
</dbReference>
<dbReference type="InterPro" id="IPR008928">
    <property type="entry name" value="6-hairpin_glycosidase_sf"/>
</dbReference>
<organism evidence="5 6">
    <name type="scientific">Terriglobus saanensis (strain ATCC BAA-1853 / DSM 23119 / SP1PR4)</name>
    <dbReference type="NCBI Taxonomy" id="401053"/>
    <lineage>
        <taxon>Bacteria</taxon>
        <taxon>Pseudomonadati</taxon>
        <taxon>Acidobacteriota</taxon>
        <taxon>Terriglobia</taxon>
        <taxon>Terriglobales</taxon>
        <taxon>Acidobacteriaceae</taxon>
        <taxon>Terriglobus</taxon>
    </lineage>
</organism>
<keyword evidence="6" id="KW-1185">Reference proteome</keyword>
<dbReference type="KEGG" id="tsa:AciPR4_2566"/>
<dbReference type="HOGENOM" id="CLU_004617_2_2_0"/>
<dbReference type="PANTHER" id="PTHR31084">
    <property type="entry name" value="ALPHA-L-FUCOSIDASE 2"/>
    <property type="match status" value="1"/>
</dbReference>
<dbReference type="InterPro" id="IPR054363">
    <property type="entry name" value="GH95_cat"/>
</dbReference>
<dbReference type="GO" id="GO:0004560">
    <property type="term" value="F:alpha-L-fucosidase activity"/>
    <property type="evidence" value="ECO:0007669"/>
    <property type="project" value="UniProtKB-EC"/>
</dbReference>
<dbReference type="Pfam" id="PF22124">
    <property type="entry name" value="Glyco_hydro_95_cat"/>
    <property type="match status" value="1"/>
</dbReference>
<name>E8V0C6_TERSS</name>
<dbReference type="STRING" id="401053.AciPR4_2566"/>
<evidence type="ECO:0000259" key="4">
    <source>
        <dbReference type="Pfam" id="PF22124"/>
    </source>
</evidence>
<dbReference type="InterPro" id="IPR027414">
    <property type="entry name" value="GH95_N_dom"/>
</dbReference>
<dbReference type="PROSITE" id="PS51318">
    <property type="entry name" value="TAT"/>
    <property type="match status" value="1"/>
</dbReference>
<reference evidence="5 6" key="1">
    <citation type="journal article" date="2012" name="Stand. Genomic Sci.">
        <title>Complete genome sequence of Terriglobus saanensis type strain SP1PR4(T), an Acidobacteria from tundra soil.</title>
        <authorList>
            <person name="Rawat S.R."/>
            <person name="Mannisto M.K."/>
            <person name="Starovoytov V."/>
            <person name="Goodwin L."/>
            <person name="Nolan M."/>
            <person name="Hauser L."/>
            <person name="Land M."/>
            <person name="Davenport K.W."/>
            <person name="Woyke T."/>
            <person name="Haggblom M.M."/>
        </authorList>
    </citation>
    <scope>NUCLEOTIDE SEQUENCE</scope>
    <source>
        <strain evidence="6">ATCC BAA-1853 / DSM 23119 / SP1PR4</strain>
    </source>
</reference>
<dbReference type="InterPro" id="IPR006311">
    <property type="entry name" value="TAT_signal"/>
</dbReference>
<gene>
    <name evidence="5" type="ordered locus">AciPR4_2566</name>
</gene>
<dbReference type="AlphaFoldDB" id="E8V0C6"/>
<evidence type="ECO:0000313" key="6">
    <source>
        <dbReference type="Proteomes" id="UP000006844"/>
    </source>
</evidence>
<feature type="chain" id="PRO_5003232253" evidence="1">
    <location>
        <begin position="26"/>
        <end position="814"/>
    </location>
</feature>
<proteinExistence type="predicted"/>
<dbReference type="eggNOG" id="COG1554">
    <property type="taxonomic scope" value="Bacteria"/>
</dbReference>
<dbReference type="PANTHER" id="PTHR31084:SF0">
    <property type="entry name" value="ALPHA-L-FUCOSIDASE 2"/>
    <property type="match status" value="1"/>
</dbReference>
<feature type="domain" description="Glycosyl hydrolase family 95 N-terminal" evidence="2">
    <location>
        <begin position="37"/>
        <end position="282"/>
    </location>
</feature>
<feature type="domain" description="Glycosyl hydrolase family 95 catalytic" evidence="4">
    <location>
        <begin position="309"/>
        <end position="721"/>
    </location>
</feature>
<keyword evidence="5" id="KW-0378">Hydrolase</keyword>
<keyword evidence="5" id="KW-0326">Glycosidase</keyword>
<dbReference type="EC" id="3.2.1.51" evidence="5"/>
<dbReference type="RefSeq" id="WP_013569077.1">
    <property type="nucleotide sequence ID" value="NC_014963.1"/>
</dbReference>
<dbReference type="Gene3D" id="1.50.10.10">
    <property type="match status" value="1"/>
</dbReference>
<dbReference type="InterPro" id="IPR049053">
    <property type="entry name" value="AFCA-like_C"/>
</dbReference>
<evidence type="ECO:0000256" key="1">
    <source>
        <dbReference type="SAM" id="SignalP"/>
    </source>
</evidence>
<feature type="signal peptide" evidence="1">
    <location>
        <begin position="1"/>
        <end position="25"/>
    </location>
</feature>
<dbReference type="EMBL" id="CP002467">
    <property type="protein sequence ID" value="ADV83344.1"/>
    <property type="molecule type" value="Genomic_DNA"/>
</dbReference>
<accession>E8V0C6</accession>
<dbReference type="PIRSF" id="PIRSF007663">
    <property type="entry name" value="UCP007663"/>
    <property type="match status" value="1"/>
</dbReference>
<feature type="domain" description="Alpha fucosidase A-like C-terminal" evidence="3">
    <location>
        <begin position="723"/>
        <end position="786"/>
    </location>
</feature>
<evidence type="ECO:0000313" key="5">
    <source>
        <dbReference type="EMBL" id="ADV83344.1"/>
    </source>
</evidence>
<evidence type="ECO:0000259" key="2">
    <source>
        <dbReference type="Pfam" id="PF14498"/>
    </source>
</evidence>
<dbReference type="InterPro" id="IPR012341">
    <property type="entry name" value="6hp_glycosidase-like_sf"/>
</dbReference>
<dbReference type="GO" id="GO:0005975">
    <property type="term" value="P:carbohydrate metabolic process"/>
    <property type="evidence" value="ECO:0007669"/>
    <property type="project" value="InterPro"/>
</dbReference>
<dbReference type="SUPFAM" id="SSF48208">
    <property type="entry name" value="Six-hairpin glycosidases"/>
    <property type="match status" value="1"/>
</dbReference>
<evidence type="ECO:0000259" key="3">
    <source>
        <dbReference type="Pfam" id="PF21307"/>
    </source>
</evidence>
<keyword evidence="1" id="KW-0732">Signal</keyword>
<dbReference type="InterPro" id="IPR016518">
    <property type="entry name" value="Alpha-L-fucosidase"/>
</dbReference>
<protein>
    <submittedName>
        <fullName evidence="5">Alpha-L-fucosidase</fullName>
        <ecNumber evidence="5">3.2.1.51</ecNumber>
    </submittedName>
</protein>
<sequence>MKSRLTRRTFVALAASAAASRNLSAAPLPESDPSLTLWMETPAAQWADALPLGNGRLGAMVFGEPLKERIALNEDTLWAGQPRDTTNPDAKNHLPIVRKLVLEDKNYVAADKECQKMQGPENFAFEPLGDLHIEHLGLTEATHLKRSLDLDTAVAKTSFQSSGVTFSREVFVSFPDQVVALRITASKPSSLNLRLSLTCEMPAKTSAHADGTLLLAGKVPTENNPQISDSIRYSEVDGEGMRFAAVLSAKAEGGTVQPEGDTLAISKATSVTLLLTAATGFRGFAFPPDTPAAALEEKCRKGLAGKSAYAVLKTKHVADHRALFRRVGANLNSTVPDGANLPTDARLKNFPTTQDPALLALYFQYGRYLLIASSRPGTQPANLQGIWNDLVRPPWSSNWTANINIQMNYWPVFTANLAELNGPLVDLTQDMTVTGAKTASVNYGARGWCSHHNIDLWRQASPVGMGSGDPTWANFAMSGPWLCQHLYEHFQFTGDVDYLRKRVYPILRSSALFCLDWLVPAGDGTLTTCPSFSTENNFFTPQHQKAVVSAGCTLDLALIHELFGNCISASQVLNEDQAFADKLKAALAKLPPYKVGSAGELQEWSENFEEATPGQRHMSHLYPLYPGAQFTRDTPKWMAASRRSLERRLENGGAYTGWSRAWAIGLWARLGDGDKAWESLGMLMQHSTGNNLFDSHPAGPNRSIFQIDGNFGATAAMIEMLLQSHAGKIILFPALPKAWPSGNFTGLRARGGLQCDLIWTGGKRTANLRALRDGKHNLVAPAGYALSTGSQLPSPEIGLSVVAGRQYRVEVTPA</sequence>
<dbReference type="Pfam" id="PF21307">
    <property type="entry name" value="Glyco_hydro_95_C"/>
    <property type="match status" value="1"/>
</dbReference>